<name>A0A4Y2P6P1_ARAVE</name>
<dbReference type="OrthoDB" id="6428585at2759"/>
<feature type="non-terminal residue" evidence="1">
    <location>
        <position position="1"/>
    </location>
</feature>
<proteinExistence type="predicted"/>
<reference evidence="1 2" key="1">
    <citation type="journal article" date="2019" name="Sci. Rep.">
        <title>Orb-weaving spider Araneus ventricosus genome elucidates the spidroin gene catalogue.</title>
        <authorList>
            <person name="Kono N."/>
            <person name="Nakamura H."/>
            <person name="Ohtoshi R."/>
            <person name="Moran D.A.P."/>
            <person name="Shinohara A."/>
            <person name="Yoshida Y."/>
            <person name="Fujiwara M."/>
            <person name="Mori M."/>
            <person name="Tomita M."/>
            <person name="Arakawa K."/>
        </authorList>
    </citation>
    <scope>NUCLEOTIDE SEQUENCE [LARGE SCALE GENOMIC DNA]</scope>
</reference>
<gene>
    <name evidence="1" type="ORF">AVEN_24930_1</name>
</gene>
<keyword evidence="2" id="KW-1185">Reference proteome</keyword>
<sequence>YIYDNKFDAEDWKTTMDLYNVAIAYEITSLYEQCLRSLLSCLNLSNAHCLLELCILNPELSALKALYSLSLQICVKGAFHILDSEDFNNIQPSTVIFIASRPDLNVPNETYVLYSLWIRATIDCCRNNMELTYENIVHYFEPYSKVIEYKDVTEDKLLLYDNEFLMQYYWNVPSTQERIYPTKRQMSFPLQLPLHFFDHYYTGDIISTDKVQDEFFVDFFIIQSVYLIEFTIVCFYRPNESEIGIESLWIENGNKILFKWNRAERNSKMKLKIQEQIAFTSDEEITFQIFKFVSQDLIKLWNSMAYKLRVKTSNKILLWPEFNSKNVPSCPLQIKSNTHKSLKTMKFLQCPSVSCYE</sequence>
<dbReference type="Proteomes" id="UP000499080">
    <property type="component" value="Unassembled WGS sequence"/>
</dbReference>
<organism evidence="1 2">
    <name type="scientific">Araneus ventricosus</name>
    <name type="common">Orbweaver spider</name>
    <name type="synonym">Epeira ventricosa</name>
    <dbReference type="NCBI Taxonomy" id="182803"/>
    <lineage>
        <taxon>Eukaryota</taxon>
        <taxon>Metazoa</taxon>
        <taxon>Ecdysozoa</taxon>
        <taxon>Arthropoda</taxon>
        <taxon>Chelicerata</taxon>
        <taxon>Arachnida</taxon>
        <taxon>Araneae</taxon>
        <taxon>Araneomorphae</taxon>
        <taxon>Entelegynae</taxon>
        <taxon>Araneoidea</taxon>
        <taxon>Araneidae</taxon>
        <taxon>Araneus</taxon>
    </lineage>
</organism>
<comment type="caution">
    <text evidence="1">The sequence shown here is derived from an EMBL/GenBank/DDBJ whole genome shotgun (WGS) entry which is preliminary data.</text>
</comment>
<evidence type="ECO:0000313" key="2">
    <source>
        <dbReference type="Proteomes" id="UP000499080"/>
    </source>
</evidence>
<evidence type="ECO:0000313" key="1">
    <source>
        <dbReference type="EMBL" id="GBN46961.1"/>
    </source>
</evidence>
<accession>A0A4Y2P6P1</accession>
<protein>
    <submittedName>
        <fullName evidence="1">Uncharacterized protein</fullName>
    </submittedName>
</protein>
<dbReference type="AlphaFoldDB" id="A0A4Y2P6P1"/>
<dbReference type="EMBL" id="BGPR01010593">
    <property type="protein sequence ID" value="GBN46961.1"/>
    <property type="molecule type" value="Genomic_DNA"/>
</dbReference>